<dbReference type="AlphaFoldDB" id="A0A4Q2CY88"/>
<evidence type="ECO:0000313" key="1">
    <source>
        <dbReference type="EMBL" id="RXW11743.1"/>
    </source>
</evidence>
<organism evidence="1 2">
    <name type="scientific">Candolleomyces aberdarensis</name>
    <dbReference type="NCBI Taxonomy" id="2316362"/>
    <lineage>
        <taxon>Eukaryota</taxon>
        <taxon>Fungi</taxon>
        <taxon>Dikarya</taxon>
        <taxon>Basidiomycota</taxon>
        <taxon>Agaricomycotina</taxon>
        <taxon>Agaricomycetes</taxon>
        <taxon>Agaricomycetidae</taxon>
        <taxon>Agaricales</taxon>
        <taxon>Agaricineae</taxon>
        <taxon>Psathyrellaceae</taxon>
        <taxon>Candolleomyces</taxon>
    </lineage>
</organism>
<gene>
    <name evidence="1" type="ORF">EST38_g14112</name>
</gene>
<dbReference type="EMBL" id="SDEE01001640">
    <property type="protein sequence ID" value="RXW11743.1"/>
    <property type="molecule type" value="Genomic_DNA"/>
</dbReference>
<keyword evidence="2" id="KW-1185">Reference proteome</keyword>
<comment type="caution">
    <text evidence="1">The sequence shown here is derived from an EMBL/GenBank/DDBJ whole genome shotgun (WGS) entry which is preliminary data.</text>
</comment>
<accession>A0A4Q2CY88</accession>
<protein>
    <submittedName>
        <fullName evidence="1">Uncharacterized protein</fullName>
    </submittedName>
</protein>
<proteinExistence type="predicted"/>
<dbReference type="OrthoDB" id="2902921at2759"/>
<evidence type="ECO:0000313" key="2">
    <source>
        <dbReference type="Proteomes" id="UP000290288"/>
    </source>
</evidence>
<dbReference type="STRING" id="2316362.A0A4Q2CY88"/>
<reference evidence="1 2" key="1">
    <citation type="submission" date="2019-01" db="EMBL/GenBank/DDBJ databases">
        <title>Draft genome sequence of Psathyrella aberdarensis IHI B618.</title>
        <authorList>
            <person name="Buettner E."/>
            <person name="Kellner H."/>
        </authorList>
    </citation>
    <scope>NUCLEOTIDE SEQUENCE [LARGE SCALE GENOMIC DNA]</scope>
    <source>
        <strain evidence="1 2">IHI B618</strain>
    </source>
</reference>
<name>A0A4Q2CY88_9AGAR</name>
<sequence length="357" mass="40212">MTSLISRFPALATTSLVLPLPVTMEDLVFLNRVSSLRKLSLSSRQGPRPKYPRIESYLGQYSKEEGKATVADMDLAGHGRVIFHIVAFLSSPSLRSIACKILRQDDSTDDCAYIVPYVLHRLSHTAPELREIHFERLEPEPKTEYIQWYENNGFLQPPDAYIQDLARLRNLTGLCFKYIPFLDRSFSVQLVAQLPNFPHLKTLCLLPLPGSQATRHKLELPTLECLQTLSSTNLALQHVTISLDMSVIPSNIPDLSLPGHALEELFIQPYYCNLQLSVSTLVTLSTYLDHLFPRISDITSFFEEAAEDGPCSASPRIAMAAALALPLWEDVAHMMNSYQVLREKVDTLVRTSMCVEH</sequence>
<dbReference type="Proteomes" id="UP000290288">
    <property type="component" value="Unassembled WGS sequence"/>
</dbReference>